<proteinExistence type="predicted"/>
<evidence type="ECO:0008006" key="3">
    <source>
        <dbReference type="Google" id="ProtNLM"/>
    </source>
</evidence>
<evidence type="ECO:0000313" key="2">
    <source>
        <dbReference type="Proteomes" id="UP000315369"/>
    </source>
</evidence>
<evidence type="ECO:0000313" key="1">
    <source>
        <dbReference type="EMBL" id="TQF10910.1"/>
    </source>
</evidence>
<keyword evidence="2" id="KW-1185">Reference proteome</keyword>
<reference evidence="1 2" key="1">
    <citation type="submission" date="2019-06" db="EMBL/GenBank/DDBJ databases">
        <authorList>
            <person name="Livingstone P."/>
            <person name="Whitworth D."/>
        </authorList>
    </citation>
    <scope>NUCLEOTIDE SEQUENCE [LARGE SCALE GENOMIC DNA]</scope>
    <source>
        <strain evidence="1 2">AM401</strain>
    </source>
</reference>
<organism evidence="1 2">
    <name type="scientific">Myxococcus llanfairpwllgwyngyllgogerychwyrndrobwllllantysiliogogogochensis</name>
    <dbReference type="NCBI Taxonomy" id="2590453"/>
    <lineage>
        <taxon>Bacteria</taxon>
        <taxon>Pseudomonadati</taxon>
        <taxon>Myxococcota</taxon>
        <taxon>Myxococcia</taxon>
        <taxon>Myxococcales</taxon>
        <taxon>Cystobacterineae</taxon>
        <taxon>Myxococcaceae</taxon>
        <taxon>Myxococcus</taxon>
    </lineage>
</organism>
<accession>A0A540WPJ2</accession>
<dbReference type="AlphaFoldDB" id="A0A540WPJ2"/>
<dbReference type="RefSeq" id="WP_141647315.1">
    <property type="nucleotide sequence ID" value="NZ_VIFM01000221.1"/>
</dbReference>
<name>A0A540WPJ2_9BACT</name>
<dbReference type="Proteomes" id="UP000315369">
    <property type="component" value="Unassembled WGS sequence"/>
</dbReference>
<dbReference type="OrthoDB" id="8686772at2"/>
<gene>
    <name evidence="1" type="ORF">FJV41_37015</name>
</gene>
<sequence>MSVGFSLASRLVDAGRGLLTGVVSALRGVARGLRVVLTGVFGGLVLYARGRPREGRFQLRRGLWRVAQLPVDLFLMLAGRVVSAVQVLLWMEPVGRRLSGFEVELLRPIFGASLDYAAVRVKEGPIGILGVSGRAFVHGDTVFVPPRSGPTDLGLLVHELVHVWQHQHGGTAYLSSAIAAQLSGDGYDWRKGVEKSLRWEELNPEQQAQFIEEATVAGLIHPDHRALSPRARLKGWTENALPLLEDALASVRSGRGAP</sequence>
<dbReference type="EMBL" id="VIFM01000221">
    <property type="protein sequence ID" value="TQF10910.1"/>
    <property type="molecule type" value="Genomic_DNA"/>
</dbReference>
<comment type="caution">
    <text evidence="1">The sequence shown here is derived from an EMBL/GenBank/DDBJ whole genome shotgun (WGS) entry which is preliminary data.</text>
</comment>
<protein>
    <recommendedName>
        <fullName evidence="3">DUF4157 domain-containing protein</fullName>
    </recommendedName>
</protein>